<dbReference type="PANTHER" id="PTHR48228">
    <property type="entry name" value="SUCCINYL-COA--D-CITRAMALATE COA-TRANSFERASE"/>
    <property type="match status" value="1"/>
</dbReference>
<dbReference type="InterPro" id="IPR044855">
    <property type="entry name" value="CoA-Trfase_III_dom3_sf"/>
</dbReference>
<sequence length="394" mass="43799">MSEKNRQKPAGPLDGLKVVDLTRMLPGPFGTMLLADLGADVIVVEQPSGPALGPRRKNFYVDRNKRSMALNLKDERARKILYRLVADADVFVEGFRPGVTERLEIDYPTLKRTNPGLIYCSISGYGQDGPDRLRVGHDLNYAATAGLLHLNGRKDTGPVIFATQVSDIAGGGMLSAFSIMAALYHRQQTGNGQHIDVSMTDGALALNPLAFLEYSNAGKAPVRQGYRNLGATPCYNIYRTKDDEYITIGALEPKFWATLCRLLDREDLIDRKEDTSGETVETLQSIFATRTRAEWDRLLDDKEVCYAPVLDMEEVCSNRQYVYRKMIHEEIDVDGTRSVQAGVVPRFSMTPGTLRRLPSRPGQHSREILSEQGLDQSTIDNLEKEGVVKSNTDA</sequence>
<dbReference type="Gene3D" id="3.30.1540.10">
    <property type="entry name" value="formyl-coa transferase, domain 3"/>
    <property type="match status" value="1"/>
</dbReference>
<proteinExistence type="predicted"/>
<dbReference type="InterPro" id="IPR023606">
    <property type="entry name" value="CoA-Trfase_III_dom_1_sf"/>
</dbReference>
<feature type="region of interest" description="Disordered" evidence="1">
    <location>
        <begin position="370"/>
        <end position="394"/>
    </location>
</feature>
<dbReference type="AlphaFoldDB" id="A0A5K7Z4I0"/>
<keyword evidence="3" id="KW-1185">Reference proteome</keyword>
<accession>A0A5K7Z4I0</accession>
<evidence type="ECO:0000313" key="2">
    <source>
        <dbReference type="EMBL" id="BBO74501.1"/>
    </source>
</evidence>
<name>A0A5K7Z4I0_9BACT</name>
<dbReference type="InterPro" id="IPR050509">
    <property type="entry name" value="CoA-transferase_III"/>
</dbReference>
<dbReference type="EMBL" id="AP021875">
    <property type="protein sequence ID" value="BBO74501.1"/>
    <property type="molecule type" value="Genomic_DNA"/>
</dbReference>
<evidence type="ECO:0000256" key="1">
    <source>
        <dbReference type="SAM" id="MobiDB-lite"/>
    </source>
</evidence>
<gene>
    <name evidence="2" type="ORF">DSCW_19180</name>
</gene>
<reference evidence="2 3" key="1">
    <citation type="submission" date="2019-11" db="EMBL/GenBank/DDBJ databases">
        <title>Comparative genomics of hydrocarbon-degrading Desulfosarcina strains.</title>
        <authorList>
            <person name="Watanabe M."/>
            <person name="Kojima H."/>
            <person name="Fukui M."/>
        </authorList>
    </citation>
    <scope>NUCLEOTIDE SEQUENCE [LARGE SCALE GENOMIC DNA]</scope>
    <source>
        <strain evidence="2 3">PP31</strain>
    </source>
</reference>
<dbReference type="Proteomes" id="UP000427769">
    <property type="component" value="Chromosome"/>
</dbReference>
<organism evidence="2 3">
    <name type="scientific">Desulfosarcina widdelii</name>
    <dbReference type="NCBI Taxonomy" id="947919"/>
    <lineage>
        <taxon>Bacteria</taxon>
        <taxon>Pseudomonadati</taxon>
        <taxon>Thermodesulfobacteriota</taxon>
        <taxon>Desulfobacteria</taxon>
        <taxon>Desulfobacterales</taxon>
        <taxon>Desulfosarcinaceae</taxon>
        <taxon>Desulfosarcina</taxon>
    </lineage>
</organism>
<dbReference type="InterPro" id="IPR003673">
    <property type="entry name" value="CoA-Trfase_fam_III"/>
</dbReference>
<evidence type="ECO:0000313" key="3">
    <source>
        <dbReference type="Proteomes" id="UP000427769"/>
    </source>
</evidence>
<protein>
    <submittedName>
        <fullName evidence="2">CoA transferase</fullName>
    </submittedName>
</protein>
<dbReference type="Gene3D" id="3.40.50.10540">
    <property type="entry name" value="Crotonobetainyl-coa:carnitine coa-transferase, domain 1"/>
    <property type="match status" value="1"/>
</dbReference>
<dbReference type="KEGG" id="dwd:DSCW_19180"/>
<dbReference type="GO" id="GO:0016740">
    <property type="term" value="F:transferase activity"/>
    <property type="evidence" value="ECO:0007669"/>
    <property type="project" value="UniProtKB-KW"/>
</dbReference>
<dbReference type="Pfam" id="PF02515">
    <property type="entry name" value="CoA_transf_3"/>
    <property type="match status" value="1"/>
</dbReference>
<dbReference type="RefSeq" id="WP_155303528.1">
    <property type="nucleotide sequence ID" value="NZ_AP021875.1"/>
</dbReference>
<keyword evidence="2" id="KW-0808">Transferase</keyword>
<dbReference type="SUPFAM" id="SSF89796">
    <property type="entry name" value="CoA-transferase family III (CaiB/BaiF)"/>
    <property type="match status" value="1"/>
</dbReference>
<dbReference type="OrthoDB" id="9781472at2"/>
<dbReference type="PANTHER" id="PTHR48228:SF5">
    <property type="entry name" value="ALPHA-METHYLACYL-COA RACEMASE"/>
    <property type="match status" value="1"/>
</dbReference>